<dbReference type="SUPFAM" id="SSF57667">
    <property type="entry name" value="beta-beta-alpha zinc fingers"/>
    <property type="match status" value="5"/>
</dbReference>
<evidence type="ECO:0000256" key="11">
    <source>
        <dbReference type="ARBA" id="ARBA00023242"/>
    </source>
</evidence>
<feature type="region of interest" description="Disordered" evidence="13">
    <location>
        <begin position="1"/>
        <end position="39"/>
    </location>
</feature>
<dbReference type="GO" id="GO:0005634">
    <property type="term" value="C:nucleus"/>
    <property type="evidence" value="ECO:0007669"/>
    <property type="project" value="UniProtKB-SubCell"/>
</dbReference>
<feature type="domain" description="C2H2-type" evidence="14">
    <location>
        <begin position="397"/>
        <end position="424"/>
    </location>
</feature>
<feature type="domain" description="C2H2-type" evidence="14">
    <location>
        <begin position="313"/>
        <end position="340"/>
    </location>
</feature>
<dbReference type="GO" id="GO:0008270">
    <property type="term" value="F:zinc ion binding"/>
    <property type="evidence" value="ECO:0007669"/>
    <property type="project" value="UniProtKB-KW"/>
</dbReference>
<comment type="subcellular location">
    <subcellularLocation>
        <location evidence="2">Nucleus</location>
    </subcellularLocation>
</comment>
<dbReference type="GeneTree" id="ENSGT00940000164762"/>
<dbReference type="GO" id="GO:0006357">
    <property type="term" value="P:regulation of transcription by RNA polymerase II"/>
    <property type="evidence" value="ECO:0007669"/>
    <property type="project" value="TreeGrafter"/>
</dbReference>
<feature type="domain" description="KRAB" evidence="15">
    <location>
        <begin position="84"/>
        <end position="155"/>
    </location>
</feature>
<evidence type="ECO:0000256" key="4">
    <source>
        <dbReference type="ARBA" id="ARBA00022723"/>
    </source>
</evidence>
<feature type="domain" description="C2H2-type" evidence="14">
    <location>
        <begin position="285"/>
        <end position="312"/>
    </location>
</feature>
<keyword evidence="11" id="KW-0539">Nucleus</keyword>
<protein>
    <submittedName>
        <fullName evidence="16">Zinc finger protein 547</fullName>
    </submittedName>
</protein>
<reference evidence="16" key="1">
    <citation type="submission" date="2025-08" db="UniProtKB">
        <authorList>
            <consortium name="Ensembl"/>
        </authorList>
    </citation>
    <scope>IDENTIFICATION</scope>
</reference>
<comment type="function">
    <text evidence="1">May be involved in transcriptional regulation.</text>
</comment>
<dbReference type="SUPFAM" id="SSF109640">
    <property type="entry name" value="KRAB domain (Kruppel-associated box)"/>
    <property type="match status" value="1"/>
</dbReference>
<feature type="domain" description="C2H2-type" evidence="14">
    <location>
        <begin position="369"/>
        <end position="396"/>
    </location>
</feature>
<gene>
    <name evidence="16" type="primary">ZNF547</name>
</gene>
<dbReference type="Pfam" id="PF01352">
    <property type="entry name" value="KRAB"/>
    <property type="match status" value="1"/>
</dbReference>
<evidence type="ECO:0000256" key="7">
    <source>
        <dbReference type="ARBA" id="ARBA00022833"/>
    </source>
</evidence>
<reference evidence="16" key="2">
    <citation type="submission" date="2025-09" db="UniProtKB">
        <authorList>
            <consortium name="Ensembl"/>
        </authorList>
    </citation>
    <scope>IDENTIFICATION</scope>
</reference>
<dbReference type="SMART" id="SM00349">
    <property type="entry name" value="KRAB"/>
    <property type="match status" value="1"/>
</dbReference>
<dbReference type="Ensembl" id="ENSCATT00000051846.1">
    <property type="protein sequence ID" value="ENSCATP00000027600.1"/>
    <property type="gene ID" value="ENSCATG00000037157.1"/>
</dbReference>
<keyword evidence="5" id="KW-0677">Repeat</keyword>
<dbReference type="GO" id="GO:0000978">
    <property type="term" value="F:RNA polymerase II cis-regulatory region sequence-specific DNA binding"/>
    <property type="evidence" value="ECO:0007669"/>
    <property type="project" value="TreeGrafter"/>
</dbReference>
<keyword evidence="6 12" id="KW-0863">Zinc-finger</keyword>
<dbReference type="PANTHER" id="PTHR24404:SF114">
    <property type="entry name" value="KLUMPFUSS, ISOFORM B-RELATED"/>
    <property type="match status" value="1"/>
</dbReference>
<dbReference type="CTD" id="284306"/>
<dbReference type="RefSeq" id="XP_011931544.1">
    <property type="nucleotide sequence ID" value="XM_012076154.1"/>
</dbReference>
<feature type="domain" description="C2H2-type" evidence="14">
    <location>
        <begin position="229"/>
        <end position="256"/>
    </location>
</feature>
<dbReference type="CDD" id="cd07765">
    <property type="entry name" value="KRAB_A-box"/>
    <property type="match status" value="1"/>
</dbReference>
<dbReference type="FunFam" id="3.30.160.60:FF:001368">
    <property type="entry name" value="Zinc finger protein 547"/>
    <property type="match status" value="1"/>
</dbReference>
<dbReference type="PANTHER" id="PTHR24404">
    <property type="entry name" value="ZINC FINGER PROTEIN"/>
    <property type="match status" value="1"/>
</dbReference>
<feature type="domain" description="C2H2-type" evidence="14">
    <location>
        <begin position="341"/>
        <end position="368"/>
    </location>
</feature>
<keyword evidence="17" id="KW-1185">Reference proteome</keyword>
<dbReference type="Gene3D" id="3.30.160.60">
    <property type="entry name" value="Classic Zinc Finger"/>
    <property type="match status" value="9"/>
</dbReference>
<dbReference type="GeneID" id="105593229"/>
<dbReference type="PROSITE" id="PS00028">
    <property type="entry name" value="ZINC_FINGER_C2H2_1"/>
    <property type="match status" value="9"/>
</dbReference>
<keyword evidence="10" id="KW-0804">Transcription</keyword>
<dbReference type="PROSITE" id="PS50805">
    <property type="entry name" value="KRAB"/>
    <property type="match status" value="1"/>
</dbReference>
<dbReference type="PROSITE" id="PS50157">
    <property type="entry name" value="ZINC_FINGER_C2H2_2"/>
    <property type="match status" value="9"/>
</dbReference>
<keyword evidence="7" id="KW-0862">Zinc</keyword>
<evidence type="ECO:0000256" key="3">
    <source>
        <dbReference type="ARBA" id="ARBA00006991"/>
    </source>
</evidence>
<feature type="domain" description="C2H2-type" evidence="14">
    <location>
        <begin position="451"/>
        <end position="475"/>
    </location>
</feature>
<evidence type="ECO:0000256" key="9">
    <source>
        <dbReference type="ARBA" id="ARBA00023125"/>
    </source>
</evidence>
<dbReference type="FunFam" id="3.30.160.60:FF:000200">
    <property type="entry name" value="zinc finger protein 510 isoform X2"/>
    <property type="match status" value="2"/>
</dbReference>
<keyword evidence="8" id="KW-0805">Transcription regulation</keyword>
<dbReference type="FunFam" id="3.30.160.60:FF:000295">
    <property type="entry name" value="zinc finger protein 19"/>
    <property type="match status" value="1"/>
</dbReference>
<accession>A0A2K5MR81</accession>
<dbReference type="Proteomes" id="UP000233060">
    <property type="component" value="Unassembled WGS sequence"/>
</dbReference>
<dbReference type="InterPro" id="IPR001909">
    <property type="entry name" value="KRAB"/>
</dbReference>
<dbReference type="FunFam" id="3.30.160.60:FF:001370">
    <property type="entry name" value="Zinc finger protein"/>
    <property type="match status" value="1"/>
</dbReference>
<dbReference type="FunFam" id="3.30.160.60:FF:003288">
    <property type="entry name" value="Uncharacterized protein"/>
    <property type="match status" value="1"/>
</dbReference>
<evidence type="ECO:0000259" key="15">
    <source>
        <dbReference type="PROSITE" id="PS50805"/>
    </source>
</evidence>
<feature type="domain" description="C2H2-type" evidence="14">
    <location>
        <begin position="257"/>
        <end position="284"/>
    </location>
</feature>
<dbReference type="Pfam" id="PF00096">
    <property type="entry name" value="zf-C2H2"/>
    <property type="match status" value="7"/>
</dbReference>
<evidence type="ECO:0000256" key="6">
    <source>
        <dbReference type="ARBA" id="ARBA00022771"/>
    </source>
</evidence>
<keyword evidence="9" id="KW-0238">DNA-binding</keyword>
<feature type="domain" description="C2H2-type" evidence="14">
    <location>
        <begin position="425"/>
        <end position="452"/>
    </location>
</feature>
<evidence type="ECO:0000256" key="5">
    <source>
        <dbReference type="ARBA" id="ARBA00022737"/>
    </source>
</evidence>
<dbReference type="InterPro" id="IPR013087">
    <property type="entry name" value="Znf_C2H2_type"/>
</dbReference>
<dbReference type="Bgee" id="ENSCATG00000037157">
    <property type="expression patterns" value="Expressed in bone marrow and 12 other cell types or tissues"/>
</dbReference>
<proteinExistence type="inferred from homology"/>
<name>A0A2K5MR81_CERAT</name>
<dbReference type="OrthoDB" id="40579at2759"/>
<dbReference type="Gene3D" id="6.10.140.140">
    <property type="match status" value="1"/>
</dbReference>
<sequence length="475" mass="53543">MTSPKRRSGKAREAAGFPRRRGGSDTGTTDRGRGSAAKDWGRRCPCLAFVAPAPLFPGWAGGVRAEEPKGPLAMAEMNPAQGRVVFEDVAIYFSQEEWGHLDEAQRLLYRDVMLENLALLSSLGCCHGAEDEEAPLEPGVSVGVSQVMAPKPCLSTQKTQPCETCSSLLKDILRLAEHDGTHPEQGLYPCPAHLHQHRKEQIRERLSRGDGGRPTFVKNHSVHMAGKTFLCSECGKAFSHRHKLADHQKIHTGERPYKCSKCGILFMERSTLNRHQRTHTGERPHECNECGKAFLCKSHLVRHQTIHSGERPYECSECGKLFMWSSTLITHQRVHTGKRPYGCSECGKFFKCNSNLFRHYRIHTGKRSYGCSECGKFFMERSTLSRHQRVHTGERPYECNECGKFFSLKSVLIQHQRVHTGERPYECGECGKAFLTKSHLICHQTVHAAAKQCSECGKFFRYNSTLLRHQKVHTG</sequence>
<comment type="similarity">
    <text evidence="3">Belongs to the krueppel C2H2-type zinc-finger protein family.</text>
</comment>
<organism evidence="16 17">
    <name type="scientific">Cercocebus atys</name>
    <name type="common">Sooty mangabey</name>
    <name type="synonym">Cercocebus torquatus atys</name>
    <dbReference type="NCBI Taxonomy" id="9531"/>
    <lineage>
        <taxon>Eukaryota</taxon>
        <taxon>Metazoa</taxon>
        <taxon>Chordata</taxon>
        <taxon>Craniata</taxon>
        <taxon>Vertebrata</taxon>
        <taxon>Euteleostomi</taxon>
        <taxon>Mammalia</taxon>
        <taxon>Eutheria</taxon>
        <taxon>Euarchontoglires</taxon>
        <taxon>Primates</taxon>
        <taxon>Haplorrhini</taxon>
        <taxon>Catarrhini</taxon>
        <taxon>Cercopithecidae</taxon>
        <taxon>Cercopithecinae</taxon>
        <taxon>Cercocebus</taxon>
    </lineage>
</organism>
<dbReference type="AlphaFoldDB" id="A0A2K5MR81"/>
<dbReference type="FunFam" id="3.30.160.60:FF:001964">
    <property type="entry name" value="Zinc finger protein 547"/>
    <property type="match status" value="1"/>
</dbReference>
<dbReference type="FunFam" id="3.30.160.60:FF:002004">
    <property type="entry name" value="Zinc finger protein 473"/>
    <property type="match status" value="1"/>
</dbReference>
<dbReference type="InterPro" id="IPR050589">
    <property type="entry name" value="Ikaros_C2H2-ZF"/>
</dbReference>
<evidence type="ECO:0000256" key="13">
    <source>
        <dbReference type="SAM" id="MobiDB-lite"/>
    </source>
</evidence>
<dbReference type="InterPro" id="IPR036236">
    <property type="entry name" value="Znf_C2H2_sf"/>
</dbReference>
<dbReference type="KEGG" id="caty:105593229"/>
<evidence type="ECO:0000256" key="1">
    <source>
        <dbReference type="ARBA" id="ARBA00003767"/>
    </source>
</evidence>
<evidence type="ECO:0000259" key="14">
    <source>
        <dbReference type="PROSITE" id="PS50157"/>
    </source>
</evidence>
<evidence type="ECO:0000256" key="12">
    <source>
        <dbReference type="PROSITE-ProRule" id="PRU00042"/>
    </source>
</evidence>
<dbReference type="FunFam" id="3.30.160.60:FF:000023">
    <property type="entry name" value="zinc finger protein 37 homolog"/>
    <property type="match status" value="1"/>
</dbReference>
<evidence type="ECO:0000313" key="17">
    <source>
        <dbReference type="Proteomes" id="UP000233060"/>
    </source>
</evidence>
<evidence type="ECO:0000256" key="10">
    <source>
        <dbReference type="ARBA" id="ARBA00023163"/>
    </source>
</evidence>
<dbReference type="GO" id="GO:0003700">
    <property type="term" value="F:DNA-binding transcription factor activity"/>
    <property type="evidence" value="ECO:0007669"/>
    <property type="project" value="TreeGrafter"/>
</dbReference>
<keyword evidence="4" id="KW-0479">Metal-binding</keyword>
<evidence type="ECO:0000256" key="2">
    <source>
        <dbReference type="ARBA" id="ARBA00004123"/>
    </source>
</evidence>
<evidence type="ECO:0000256" key="8">
    <source>
        <dbReference type="ARBA" id="ARBA00023015"/>
    </source>
</evidence>
<dbReference type="InterPro" id="IPR036051">
    <property type="entry name" value="KRAB_dom_sf"/>
</dbReference>
<evidence type="ECO:0000313" key="16">
    <source>
        <dbReference type="Ensembl" id="ENSCATP00000027600.1"/>
    </source>
</evidence>
<dbReference type="SMART" id="SM00355">
    <property type="entry name" value="ZnF_C2H2"/>
    <property type="match status" value="10"/>
</dbReference>